<name>A0AAW5QSV5_9HYPH</name>
<evidence type="ECO:0000256" key="7">
    <source>
        <dbReference type="ARBA" id="ARBA00023136"/>
    </source>
</evidence>
<dbReference type="AlphaFoldDB" id="A0AAW5QSV5"/>
<dbReference type="PANTHER" id="PTHR32063">
    <property type="match status" value="1"/>
</dbReference>
<dbReference type="SUPFAM" id="SSF82693">
    <property type="entry name" value="Multidrug efflux transporter AcrB pore domain, PN1, PN2, PC1 and PC2 subdomains"/>
    <property type="match status" value="3"/>
</dbReference>
<feature type="transmembrane region" description="Helical" evidence="8">
    <location>
        <begin position="432"/>
        <end position="452"/>
    </location>
</feature>
<evidence type="ECO:0000256" key="8">
    <source>
        <dbReference type="SAM" id="Phobius"/>
    </source>
</evidence>
<evidence type="ECO:0000313" key="9">
    <source>
        <dbReference type="EMBL" id="MCT8970967.1"/>
    </source>
</evidence>
<feature type="transmembrane region" description="Helical" evidence="8">
    <location>
        <begin position="876"/>
        <end position="896"/>
    </location>
</feature>
<dbReference type="InterPro" id="IPR027463">
    <property type="entry name" value="AcrB_DN_DC_subdom"/>
</dbReference>
<feature type="transmembrane region" description="Helical" evidence="8">
    <location>
        <begin position="361"/>
        <end position="382"/>
    </location>
</feature>
<feature type="transmembrane region" description="Helical" evidence="8">
    <location>
        <begin position="388"/>
        <end position="411"/>
    </location>
</feature>
<dbReference type="Gene3D" id="3.30.70.1440">
    <property type="entry name" value="Multidrug efflux transporter AcrB pore domain"/>
    <property type="match status" value="1"/>
</dbReference>
<comment type="subcellular location">
    <subcellularLocation>
        <location evidence="1">Cell inner membrane</location>
        <topology evidence="1">Multi-pass membrane protein</topology>
    </subcellularLocation>
</comment>
<dbReference type="SUPFAM" id="SSF82714">
    <property type="entry name" value="Multidrug efflux transporter AcrB TolC docking domain, DN and DC subdomains"/>
    <property type="match status" value="2"/>
</dbReference>
<evidence type="ECO:0000256" key="4">
    <source>
        <dbReference type="ARBA" id="ARBA00022519"/>
    </source>
</evidence>
<dbReference type="PRINTS" id="PR00702">
    <property type="entry name" value="ACRIFLAVINRP"/>
</dbReference>
<feature type="transmembrane region" description="Helical" evidence="8">
    <location>
        <begin position="12"/>
        <end position="29"/>
    </location>
</feature>
<dbReference type="Gene3D" id="3.30.70.1430">
    <property type="entry name" value="Multidrug efflux transporter AcrB pore domain"/>
    <property type="match status" value="2"/>
</dbReference>
<feature type="transmembrane region" description="Helical" evidence="8">
    <location>
        <begin position="525"/>
        <end position="544"/>
    </location>
</feature>
<keyword evidence="3" id="KW-1003">Cell membrane</keyword>
<keyword evidence="2" id="KW-0813">Transport</keyword>
<evidence type="ECO:0000313" key="10">
    <source>
        <dbReference type="Proteomes" id="UP001320898"/>
    </source>
</evidence>
<evidence type="ECO:0000256" key="2">
    <source>
        <dbReference type="ARBA" id="ARBA00022448"/>
    </source>
</evidence>
<sequence length="1034" mass="112575">MTLSEICIRRPVFATVLSLVIVLVGLVSYDRLSVREYPNIDPPVVSVDTTYPGASAEIIETKVTNVLEDTLAGIEGIDFMTSTSRQERSQISITFNLDRSPADAAADVRDRVSRVRRHLPDEIDEPTIRKVEADAQAVIYLSLYSTGSHSSLEVSEIAEKVVKDQLQSLPGVAQIGIYGDREYAMRIWLDIARMAGYGVTVQDVEAALRQQNVEIPAGLIESRDREFTVLSETDLKTVEEFNDLIIRQTDTGYLVRLADVGRAEIGPRNEDRNVRFKGNTAVAIGVIKQATANPLDISREVKAALPRIEESLPEGMVLTTSYDRTLFIQESIRNVYVSIGEAIVLVVLIIFLFLRSLRATIIPLVTIPVSLIGAFALMYLFGFSINTLTLLAMVLAIGLVVDDAIVMLENIHRHIEDGMAPMAAAFRGAREIGFAIIAMTLTLAAVYVPIGFMEGSTGRLFTEFALALAGAVLVSGFVALTATPMMCAKLLKHQTRHNWLYRIFENGLNALTAGYRGLLRGAMRVRPLIILVGLAVAGSSYFLIKNINSELAPYEDQGTIVSFFSGPEGATVAYTDRYARQIEDIFAEVPDLQRYFVIVGTPLANQGIAFLGLNPWSERTITAQQVAGAMMPKMGQVAGVRAFPSTPAPLGQSIRSSPVEFVIQTSRPYEELQGFVETFVARATENEGLVNVDSDLKLTKPQLKVQVDREKVADVGVDLAALGRTLETLLGGRQVTRFKRGGDQYDVVVQIADVERSNPDDLRQIYVRSAHGDMVQLSNLVTVEETVAPRQLNHFNQLRSASITASLAPGYSLGQALDFMNEVAAETLPLDARTDYGGQSREFKSSSTSIFVTFGLALAFIYLVLAAQFESFRSPLIIMLTVPLSITGGLLALWLDGSTLNIYSQVGLVTLIGLITKHGILIVEFTNQLRAAGKDMRDAVIEASVLRLRPILMTTGAMVLGAVPLAIATGAGAESRQDIGLVIVGGLMVGTFFTLFVIPVVYTYIASRKAPGASDEETAQIHAVGKKDLPQAAE</sequence>
<dbReference type="EMBL" id="JALIDZ010000002">
    <property type="protein sequence ID" value="MCT8970967.1"/>
    <property type="molecule type" value="Genomic_DNA"/>
</dbReference>
<feature type="transmembrane region" description="Helical" evidence="8">
    <location>
        <begin position="946"/>
        <end position="967"/>
    </location>
</feature>
<feature type="transmembrane region" description="Helical" evidence="8">
    <location>
        <begin position="335"/>
        <end position="354"/>
    </location>
</feature>
<evidence type="ECO:0000256" key="5">
    <source>
        <dbReference type="ARBA" id="ARBA00022692"/>
    </source>
</evidence>
<keyword evidence="10" id="KW-1185">Reference proteome</keyword>
<dbReference type="Gene3D" id="3.30.2090.10">
    <property type="entry name" value="Multidrug efflux transporter AcrB TolC docking domain, DN and DC subdomains"/>
    <property type="match status" value="2"/>
</dbReference>
<keyword evidence="4" id="KW-0997">Cell inner membrane</keyword>
<reference evidence="9 10" key="1">
    <citation type="submission" date="2022-04" db="EMBL/GenBank/DDBJ databases">
        <authorList>
            <person name="Ye Y.-Q."/>
            <person name="Du Z.-J."/>
        </authorList>
    </citation>
    <scope>NUCLEOTIDE SEQUENCE [LARGE SCALE GENOMIC DNA]</scope>
    <source>
        <strain evidence="9 10">A6E488</strain>
    </source>
</reference>
<evidence type="ECO:0000256" key="1">
    <source>
        <dbReference type="ARBA" id="ARBA00004429"/>
    </source>
</evidence>
<keyword evidence="6 8" id="KW-1133">Transmembrane helix</keyword>
<feature type="transmembrane region" description="Helical" evidence="8">
    <location>
        <begin position="979"/>
        <end position="1005"/>
    </location>
</feature>
<feature type="transmembrane region" description="Helical" evidence="8">
    <location>
        <begin position="850"/>
        <end position="869"/>
    </location>
</feature>
<dbReference type="Pfam" id="PF00873">
    <property type="entry name" value="ACR_tran"/>
    <property type="match status" value="1"/>
</dbReference>
<keyword evidence="7 8" id="KW-0472">Membrane</keyword>
<dbReference type="GO" id="GO:0005886">
    <property type="term" value="C:plasma membrane"/>
    <property type="evidence" value="ECO:0007669"/>
    <property type="project" value="UniProtKB-SubCell"/>
</dbReference>
<protein>
    <submittedName>
        <fullName evidence="9">Efflux RND transporter permease subunit</fullName>
    </submittedName>
</protein>
<gene>
    <name evidence="9" type="ORF">MUB46_03760</name>
</gene>
<dbReference type="GO" id="GO:0042910">
    <property type="term" value="F:xenobiotic transmembrane transporter activity"/>
    <property type="evidence" value="ECO:0007669"/>
    <property type="project" value="TreeGrafter"/>
</dbReference>
<dbReference type="PANTHER" id="PTHR32063:SF14">
    <property type="entry name" value="BLL4319 PROTEIN"/>
    <property type="match status" value="1"/>
</dbReference>
<evidence type="ECO:0000256" key="3">
    <source>
        <dbReference type="ARBA" id="ARBA00022475"/>
    </source>
</evidence>
<comment type="caution">
    <text evidence="9">The sequence shown here is derived from an EMBL/GenBank/DDBJ whole genome shotgun (WGS) entry which is preliminary data.</text>
</comment>
<dbReference type="Gene3D" id="3.30.70.1320">
    <property type="entry name" value="Multidrug efflux transporter AcrB pore domain like"/>
    <property type="match status" value="1"/>
</dbReference>
<feature type="transmembrane region" description="Helical" evidence="8">
    <location>
        <begin position="902"/>
        <end position="925"/>
    </location>
</feature>
<accession>A0AAW5QSV5</accession>
<evidence type="ECO:0000256" key="6">
    <source>
        <dbReference type="ARBA" id="ARBA00022989"/>
    </source>
</evidence>
<dbReference type="FunFam" id="1.20.1640.10:FF:000001">
    <property type="entry name" value="Efflux pump membrane transporter"/>
    <property type="match status" value="1"/>
</dbReference>
<feature type="transmembrane region" description="Helical" evidence="8">
    <location>
        <begin position="464"/>
        <end position="487"/>
    </location>
</feature>
<organism evidence="9 10">
    <name type="scientific">Microbaculum marinisediminis</name>
    <dbReference type="NCBI Taxonomy" id="2931392"/>
    <lineage>
        <taxon>Bacteria</taxon>
        <taxon>Pseudomonadati</taxon>
        <taxon>Pseudomonadota</taxon>
        <taxon>Alphaproteobacteria</taxon>
        <taxon>Hyphomicrobiales</taxon>
        <taxon>Tepidamorphaceae</taxon>
        <taxon>Microbaculum</taxon>
    </lineage>
</organism>
<dbReference type="RefSeq" id="WP_261614544.1">
    <property type="nucleotide sequence ID" value="NZ_JALIDZ010000002.1"/>
</dbReference>
<dbReference type="Gene3D" id="1.20.1640.10">
    <property type="entry name" value="Multidrug efflux transporter AcrB transmembrane domain"/>
    <property type="match status" value="2"/>
</dbReference>
<dbReference type="Proteomes" id="UP001320898">
    <property type="component" value="Unassembled WGS sequence"/>
</dbReference>
<dbReference type="SUPFAM" id="SSF82866">
    <property type="entry name" value="Multidrug efflux transporter AcrB transmembrane domain"/>
    <property type="match status" value="2"/>
</dbReference>
<proteinExistence type="predicted"/>
<keyword evidence="5 8" id="KW-0812">Transmembrane</keyword>
<dbReference type="InterPro" id="IPR001036">
    <property type="entry name" value="Acrflvin-R"/>
</dbReference>